<dbReference type="AlphaFoldDB" id="A0A4Y9ZTR4"/>
<gene>
    <name evidence="1" type="ORF">EWM64_g6388</name>
</gene>
<proteinExistence type="predicted"/>
<sequence>MFKINERLDKIQPAEAAFEVTDGLMAFEVITCPDLSAYISKDHPVELIMVCIVSILIMKETWEIPSMKDDPKKWRAVVKCVRKRLTSWCYIIKQAINESSGAPSDAAEGPTDPTNSNAVDILELCHDIKSRHKTVLEKEPDIEMLSRIAFLRHAHAKYSKSTAAMKSSNSKESGFWKYVDKELDTLCQLHNGNNKKISQVLLRILKTDQKLYGSVELPSSKMKH</sequence>
<reference evidence="1 2" key="1">
    <citation type="submission" date="2019-02" db="EMBL/GenBank/DDBJ databases">
        <title>Genome sequencing of the rare red list fungi Hericium alpestre (H. flagellum).</title>
        <authorList>
            <person name="Buettner E."/>
            <person name="Kellner H."/>
        </authorList>
    </citation>
    <scope>NUCLEOTIDE SEQUENCE [LARGE SCALE GENOMIC DNA]</scope>
    <source>
        <strain evidence="1 2">DSM 108284</strain>
    </source>
</reference>
<evidence type="ECO:0000313" key="2">
    <source>
        <dbReference type="Proteomes" id="UP000298061"/>
    </source>
</evidence>
<dbReference type="Proteomes" id="UP000298061">
    <property type="component" value="Unassembled WGS sequence"/>
</dbReference>
<comment type="caution">
    <text evidence="1">The sequence shown here is derived from an EMBL/GenBank/DDBJ whole genome shotgun (WGS) entry which is preliminary data.</text>
</comment>
<organism evidence="1 2">
    <name type="scientific">Hericium alpestre</name>
    <dbReference type="NCBI Taxonomy" id="135208"/>
    <lineage>
        <taxon>Eukaryota</taxon>
        <taxon>Fungi</taxon>
        <taxon>Dikarya</taxon>
        <taxon>Basidiomycota</taxon>
        <taxon>Agaricomycotina</taxon>
        <taxon>Agaricomycetes</taxon>
        <taxon>Russulales</taxon>
        <taxon>Hericiaceae</taxon>
        <taxon>Hericium</taxon>
    </lineage>
</organism>
<protein>
    <submittedName>
        <fullName evidence="1">Uncharacterized protein</fullName>
    </submittedName>
</protein>
<dbReference type="EMBL" id="SFCI01000863">
    <property type="protein sequence ID" value="TFY77624.1"/>
    <property type="molecule type" value="Genomic_DNA"/>
</dbReference>
<accession>A0A4Y9ZTR4</accession>
<name>A0A4Y9ZTR4_9AGAM</name>
<evidence type="ECO:0000313" key="1">
    <source>
        <dbReference type="EMBL" id="TFY77624.1"/>
    </source>
</evidence>
<dbReference type="OrthoDB" id="3267821at2759"/>
<keyword evidence="2" id="KW-1185">Reference proteome</keyword>